<evidence type="ECO:0000313" key="1">
    <source>
        <dbReference type="EMBL" id="HCT14028.1"/>
    </source>
</evidence>
<reference evidence="1 2" key="1">
    <citation type="journal article" date="2018" name="Nat. Biotechnol.">
        <title>A standardized bacterial taxonomy based on genome phylogeny substantially revises the tree of life.</title>
        <authorList>
            <person name="Parks D.H."/>
            <person name="Chuvochina M."/>
            <person name="Waite D.W."/>
            <person name="Rinke C."/>
            <person name="Skarshewski A."/>
            <person name="Chaumeil P.A."/>
            <person name="Hugenholtz P."/>
        </authorList>
    </citation>
    <scope>NUCLEOTIDE SEQUENCE [LARGE SCALE GENOMIC DNA]</scope>
    <source>
        <strain evidence="1">UBA11247</strain>
    </source>
</reference>
<gene>
    <name evidence="1" type="ORF">DIW82_04315</name>
</gene>
<protein>
    <recommendedName>
        <fullName evidence="3">Alpha/beta hydrolase</fullName>
    </recommendedName>
</protein>
<dbReference type="EMBL" id="DQID01000121">
    <property type="protein sequence ID" value="HCT14028.1"/>
    <property type="molecule type" value="Genomic_DNA"/>
</dbReference>
<feature type="non-terminal residue" evidence="1">
    <location>
        <position position="1"/>
    </location>
</feature>
<name>A0A3D4SXM1_9CORY</name>
<evidence type="ECO:0008006" key="3">
    <source>
        <dbReference type="Google" id="ProtNLM"/>
    </source>
</evidence>
<evidence type="ECO:0000313" key="2">
    <source>
        <dbReference type="Proteomes" id="UP000261739"/>
    </source>
</evidence>
<dbReference type="Proteomes" id="UP000261739">
    <property type="component" value="Unassembled WGS sequence"/>
</dbReference>
<dbReference type="AlphaFoldDB" id="A0A3D4SXM1"/>
<comment type="caution">
    <text evidence="1">The sequence shown here is derived from an EMBL/GenBank/DDBJ whole genome shotgun (WGS) entry which is preliminary data.</text>
</comment>
<proteinExistence type="predicted"/>
<sequence>LPGYGEGTVEERTQLMEDTVAAAFAEVAGGAAELVGEGAAKPATAERVGLITFGSGFTAAKKVLDSRAEKFLLAMTPRIPAGAGADGGFDPDLHGVPTLVSLASEDSRGTAAETVREFFLPRTDDLEYREYLSEHLIGVPDVWRRRVADDAEWLARQ</sequence>
<organism evidence="1 2">
    <name type="scientific">Corynebacterium nuruki</name>
    <dbReference type="NCBI Taxonomy" id="1032851"/>
    <lineage>
        <taxon>Bacteria</taxon>
        <taxon>Bacillati</taxon>
        <taxon>Actinomycetota</taxon>
        <taxon>Actinomycetes</taxon>
        <taxon>Mycobacteriales</taxon>
        <taxon>Corynebacteriaceae</taxon>
        <taxon>Corynebacterium</taxon>
    </lineage>
</organism>
<accession>A0A3D4SXM1</accession>
<dbReference type="STRING" id="863239.GCA_000213935_00529"/>